<dbReference type="Proteomes" id="UP000294854">
    <property type="component" value="Unassembled WGS sequence"/>
</dbReference>
<dbReference type="Pfam" id="PF21106">
    <property type="entry name" value="YtxK_like"/>
    <property type="match status" value="1"/>
</dbReference>
<dbReference type="RefSeq" id="WP_010620732.1">
    <property type="nucleotide sequence ID" value="NZ_PUFO01000071.1"/>
</dbReference>
<dbReference type="InterPro" id="IPR016843">
    <property type="entry name" value="S-AdoMet-dep_Ade-MeTrfase_prd"/>
</dbReference>
<accession>A0A4R5NK34</accession>
<dbReference type="PANTHER" id="PTHR41313">
    <property type="entry name" value="ADENINE-SPECIFIC METHYLTRANSFERASE"/>
    <property type="match status" value="1"/>
</dbReference>
<protein>
    <submittedName>
        <fullName evidence="3">Uncharacterized protein</fullName>
    </submittedName>
</protein>
<comment type="caution">
    <text evidence="3">The sequence shown here is derived from an EMBL/GenBank/DDBJ whole genome shotgun (WGS) entry which is preliminary data.</text>
</comment>
<dbReference type="EMBL" id="PUFO01000071">
    <property type="protein sequence ID" value="TDG74975.1"/>
    <property type="molecule type" value="Genomic_DNA"/>
</dbReference>
<name>A0A4R5NK34_9LACO</name>
<dbReference type="CDD" id="cd02440">
    <property type="entry name" value="AdoMet_MTases"/>
    <property type="match status" value="1"/>
</dbReference>
<evidence type="ECO:0000313" key="3">
    <source>
        <dbReference type="EMBL" id="TDG74975.1"/>
    </source>
</evidence>
<dbReference type="GO" id="GO:0003677">
    <property type="term" value="F:DNA binding"/>
    <property type="evidence" value="ECO:0007669"/>
    <property type="project" value="InterPro"/>
</dbReference>
<keyword evidence="4" id="KW-1185">Reference proteome</keyword>
<gene>
    <name evidence="3" type="ORF">C5L31_000494</name>
</gene>
<dbReference type="Gene3D" id="3.40.50.150">
    <property type="entry name" value="Vaccinia Virus protein VP39"/>
    <property type="match status" value="1"/>
</dbReference>
<dbReference type="GO" id="GO:0008170">
    <property type="term" value="F:N-methyltransferase activity"/>
    <property type="evidence" value="ECO:0007669"/>
    <property type="project" value="InterPro"/>
</dbReference>
<dbReference type="PANTHER" id="PTHR41313:SF1">
    <property type="entry name" value="DNA METHYLASE ADENINE-SPECIFIC DOMAIN-CONTAINING PROTEIN"/>
    <property type="match status" value="1"/>
</dbReference>
<dbReference type="InterPro" id="IPR029063">
    <property type="entry name" value="SAM-dependent_MTases_sf"/>
</dbReference>
<evidence type="ECO:0000259" key="2">
    <source>
        <dbReference type="Pfam" id="PF21106"/>
    </source>
</evidence>
<feature type="domain" description="YtxK-like N-terminal helical" evidence="2">
    <location>
        <begin position="11"/>
        <end position="90"/>
    </location>
</feature>
<evidence type="ECO:0000313" key="4">
    <source>
        <dbReference type="Proteomes" id="UP000294854"/>
    </source>
</evidence>
<dbReference type="AlphaFoldDB" id="A0A4R5NK34"/>
<dbReference type="InterPro" id="IPR048375">
    <property type="entry name" value="YtxK-like_N"/>
</dbReference>
<evidence type="ECO:0000259" key="1">
    <source>
        <dbReference type="Pfam" id="PF02384"/>
    </source>
</evidence>
<dbReference type="InterPro" id="IPR003356">
    <property type="entry name" value="DNA_methylase_A-5"/>
</dbReference>
<dbReference type="PIRSF" id="PIRSF026567">
    <property type="entry name" value="Adenine_mtase_bact_prd"/>
    <property type="match status" value="1"/>
</dbReference>
<dbReference type="Pfam" id="PF02384">
    <property type="entry name" value="N6_Mtase"/>
    <property type="match status" value="1"/>
</dbReference>
<dbReference type="SUPFAM" id="SSF53335">
    <property type="entry name" value="S-adenosyl-L-methionine-dependent methyltransferases"/>
    <property type="match status" value="1"/>
</dbReference>
<feature type="domain" description="DNA methylase adenine-specific" evidence="1">
    <location>
        <begin position="104"/>
        <end position="311"/>
    </location>
</feature>
<reference evidence="3 4" key="1">
    <citation type="journal article" date="2019" name="Appl. Microbiol. Biotechnol.">
        <title>Uncovering carbohydrate metabolism through a genotype-phenotype association study of 56 lactic acid bacteria genomes.</title>
        <authorList>
            <person name="Buron-Moles G."/>
            <person name="Chailyan A."/>
            <person name="Dolejs I."/>
            <person name="Forster J."/>
            <person name="Miks M.H."/>
        </authorList>
    </citation>
    <scope>NUCLEOTIDE SEQUENCE [LARGE SCALE GENOMIC DNA]</scope>
    <source>
        <strain evidence="3 4">ATCC 49373</strain>
    </source>
</reference>
<dbReference type="OrthoDB" id="9788159at2"/>
<sequence length="341" mass="37555">MLKILSENESEALFKVMDQSIEILQDELSTSYIDALIETGDNLIEKNVQVEDGKPSTTAVTKLTTLYQSIDLSQLDASTIRRAIQYSMLKVTQKDTIQPNHQLTPDTIGMIIGYLVTSLLPQSSELEVLDLAVGTGNLMTTVINELIGNSIPKVKGIGVDNDDTLLAIAQISANLQGLNLALYHQDSLGKLAFGKSDVAISDLPVGYYPLDENAKKYTTSANDGHSYVHHLLIEQSMSHVKDGGFGIFLVPTNLFQSGQAKQLLKWMQGSAYLQGFLNLPKALFLNDSAQKSILILQSHGDGALQANKVMLGEFPSFKNQAQFKKFMGEILEWEQQDLFKK</sequence>
<dbReference type="STRING" id="1122149.FD44_GL001538"/>
<proteinExistence type="predicted"/>
<organism evidence="3 4">
    <name type="scientific">Secundilactobacillus malefermentans</name>
    <dbReference type="NCBI Taxonomy" id="176292"/>
    <lineage>
        <taxon>Bacteria</taxon>
        <taxon>Bacillati</taxon>
        <taxon>Bacillota</taxon>
        <taxon>Bacilli</taxon>
        <taxon>Lactobacillales</taxon>
        <taxon>Lactobacillaceae</taxon>
        <taxon>Secundilactobacillus</taxon>
    </lineage>
</organism>
<dbReference type="InterPro" id="IPR052933">
    <property type="entry name" value="DNA_Protect_Modify"/>
</dbReference>
<dbReference type="Gene3D" id="1.10.150.470">
    <property type="match status" value="1"/>
</dbReference>